<feature type="transmembrane region" description="Helical" evidence="6">
    <location>
        <begin position="58"/>
        <end position="79"/>
    </location>
</feature>
<evidence type="ECO:0000256" key="5">
    <source>
        <dbReference type="ARBA" id="ARBA00093776"/>
    </source>
</evidence>
<evidence type="ECO:0000313" key="7">
    <source>
        <dbReference type="EMBL" id="PVD26494.1"/>
    </source>
</evidence>
<accession>A0A2T7NZ82</accession>
<feature type="transmembrane region" description="Helical" evidence="6">
    <location>
        <begin position="99"/>
        <end position="120"/>
    </location>
</feature>
<name>A0A2T7NZ82_POMCA</name>
<evidence type="ECO:0000313" key="8">
    <source>
        <dbReference type="Proteomes" id="UP000245119"/>
    </source>
</evidence>
<feature type="transmembrane region" description="Helical" evidence="6">
    <location>
        <begin position="140"/>
        <end position="160"/>
    </location>
</feature>
<dbReference type="AlphaFoldDB" id="A0A2T7NZ82"/>
<evidence type="ECO:0000256" key="6">
    <source>
        <dbReference type="SAM" id="Phobius"/>
    </source>
</evidence>
<comment type="subcellular location">
    <subcellularLocation>
        <location evidence="1">Membrane</location>
        <topology evidence="1">Multi-pass membrane protein</topology>
    </subcellularLocation>
</comment>
<dbReference type="Pfam" id="PF26158">
    <property type="entry name" value="Claudin_TMEM179-179B"/>
    <property type="match status" value="1"/>
</dbReference>
<comment type="similarity">
    <text evidence="5">Belongs to the TMEM179 family.</text>
</comment>
<evidence type="ECO:0000256" key="3">
    <source>
        <dbReference type="ARBA" id="ARBA00022989"/>
    </source>
</evidence>
<protein>
    <submittedName>
        <fullName evidence="7">Uncharacterized protein</fullName>
    </submittedName>
</protein>
<gene>
    <name evidence="7" type="ORF">C0Q70_14171</name>
</gene>
<dbReference type="OrthoDB" id="10657850at2759"/>
<comment type="caution">
    <text evidence="7">The sequence shown here is derived from an EMBL/GenBank/DDBJ whole genome shotgun (WGS) entry which is preliminary data.</text>
</comment>
<organism evidence="7 8">
    <name type="scientific">Pomacea canaliculata</name>
    <name type="common">Golden apple snail</name>
    <dbReference type="NCBI Taxonomy" id="400727"/>
    <lineage>
        <taxon>Eukaryota</taxon>
        <taxon>Metazoa</taxon>
        <taxon>Spiralia</taxon>
        <taxon>Lophotrochozoa</taxon>
        <taxon>Mollusca</taxon>
        <taxon>Gastropoda</taxon>
        <taxon>Caenogastropoda</taxon>
        <taxon>Architaenioglossa</taxon>
        <taxon>Ampullarioidea</taxon>
        <taxon>Ampullariidae</taxon>
        <taxon>Pomacea</taxon>
    </lineage>
</organism>
<reference evidence="7 8" key="1">
    <citation type="submission" date="2018-04" db="EMBL/GenBank/DDBJ databases">
        <title>The genome of golden apple snail Pomacea canaliculata provides insight into stress tolerance and invasive adaptation.</title>
        <authorList>
            <person name="Liu C."/>
            <person name="Liu B."/>
            <person name="Ren Y."/>
            <person name="Zhang Y."/>
            <person name="Wang H."/>
            <person name="Li S."/>
            <person name="Jiang F."/>
            <person name="Yin L."/>
            <person name="Zhang G."/>
            <person name="Qian W."/>
            <person name="Fan W."/>
        </authorList>
    </citation>
    <scope>NUCLEOTIDE SEQUENCE [LARGE SCALE GENOMIC DNA]</scope>
    <source>
        <strain evidence="7">SZHN2017</strain>
        <tissue evidence="7">Muscle</tissue>
    </source>
</reference>
<dbReference type="EMBL" id="PZQS01000008">
    <property type="protein sequence ID" value="PVD26494.1"/>
    <property type="molecule type" value="Genomic_DNA"/>
</dbReference>
<dbReference type="InterPro" id="IPR059010">
    <property type="entry name" value="TMEM179-179B"/>
</dbReference>
<keyword evidence="2 6" id="KW-0812">Transmembrane</keyword>
<evidence type="ECO:0000256" key="1">
    <source>
        <dbReference type="ARBA" id="ARBA00004141"/>
    </source>
</evidence>
<feature type="transmembrane region" description="Helical" evidence="6">
    <location>
        <begin position="12"/>
        <end position="37"/>
    </location>
</feature>
<dbReference type="Proteomes" id="UP000245119">
    <property type="component" value="Linkage Group LG8"/>
</dbReference>
<sequence>MNTLPERWLLLLLLLVQLVLEVLGLVVIAPLVLISVVTDGRCLLYMSAKDMTASVIPCSYVVAVTVMLQIIYCTLRSVFLLLQLLRVINKNLLPLRTTVITWTVVDLLCLLLILAAAGVLSSGFNKLCNFIDSMENSAHVCPLGFRQVAAWVSVVVWMLLVGTDILSCFAQEIPVCGWSWMKSQSPSKVYEELRSVALTKTSTATTVGYDLFARGGRTVYNVVKEHYGCGVDDRKCSSVFGTSLRAASSLWAFDSRSAVTDTGR</sequence>
<keyword evidence="8" id="KW-1185">Reference proteome</keyword>
<keyword evidence="4 6" id="KW-0472">Membrane</keyword>
<proteinExistence type="inferred from homology"/>
<keyword evidence="3 6" id="KW-1133">Transmembrane helix</keyword>
<evidence type="ECO:0000256" key="4">
    <source>
        <dbReference type="ARBA" id="ARBA00023136"/>
    </source>
</evidence>
<evidence type="ECO:0000256" key="2">
    <source>
        <dbReference type="ARBA" id="ARBA00022692"/>
    </source>
</evidence>